<dbReference type="EMBL" id="CAVNYO010000397">
    <property type="protein sequence ID" value="CAK5273451.1"/>
    <property type="molecule type" value="Genomic_DNA"/>
</dbReference>
<protein>
    <submittedName>
        <fullName evidence="2">Uncharacterized protein</fullName>
    </submittedName>
</protein>
<evidence type="ECO:0000313" key="3">
    <source>
        <dbReference type="Proteomes" id="UP001295794"/>
    </source>
</evidence>
<keyword evidence="3" id="KW-1185">Reference proteome</keyword>
<sequence length="164" mass="18135">MPGNRLTGSREDRNILNKERIKHDGCITISLAEYASHRVPICVLADSKSPYAIPFTVQRAIHLPPASQPNFWNPVVRTPPHSQRPNPDRNGLTMRTTRAPPTPPCTSVPIGLGCESDLADWVALPEDVAEQSHLKDGEMGTLLSLRMVLHEMCWSVAIRGQISL</sequence>
<dbReference type="AlphaFoldDB" id="A0AAD2HEF8"/>
<evidence type="ECO:0000256" key="1">
    <source>
        <dbReference type="SAM" id="MobiDB-lite"/>
    </source>
</evidence>
<evidence type="ECO:0000313" key="2">
    <source>
        <dbReference type="EMBL" id="CAK5273451.1"/>
    </source>
</evidence>
<name>A0AAD2HEF8_9AGAR</name>
<comment type="caution">
    <text evidence="2">The sequence shown here is derived from an EMBL/GenBank/DDBJ whole genome shotgun (WGS) entry which is preliminary data.</text>
</comment>
<feature type="region of interest" description="Disordered" evidence="1">
    <location>
        <begin position="78"/>
        <end position="104"/>
    </location>
</feature>
<proteinExistence type="predicted"/>
<accession>A0AAD2HEF8</accession>
<organism evidence="2 3">
    <name type="scientific">Mycena citricolor</name>
    <dbReference type="NCBI Taxonomy" id="2018698"/>
    <lineage>
        <taxon>Eukaryota</taxon>
        <taxon>Fungi</taxon>
        <taxon>Dikarya</taxon>
        <taxon>Basidiomycota</taxon>
        <taxon>Agaricomycotina</taxon>
        <taxon>Agaricomycetes</taxon>
        <taxon>Agaricomycetidae</taxon>
        <taxon>Agaricales</taxon>
        <taxon>Marasmiineae</taxon>
        <taxon>Mycenaceae</taxon>
        <taxon>Mycena</taxon>
    </lineage>
</organism>
<gene>
    <name evidence="2" type="ORF">MYCIT1_LOCUS19965</name>
</gene>
<reference evidence="2" key="1">
    <citation type="submission" date="2023-11" db="EMBL/GenBank/DDBJ databases">
        <authorList>
            <person name="De Vega J J."/>
            <person name="De Vega J J."/>
        </authorList>
    </citation>
    <scope>NUCLEOTIDE SEQUENCE</scope>
</reference>
<dbReference type="Proteomes" id="UP001295794">
    <property type="component" value="Unassembled WGS sequence"/>
</dbReference>